<dbReference type="EMBL" id="KZ451950">
    <property type="protein sequence ID" value="PKA58701.1"/>
    <property type="molecule type" value="Genomic_DNA"/>
</dbReference>
<sequence>MVMVMVMQDAEALHHLLLLWNFMAQSVVHRQPLFFVVPAEEPRTFLGTLPAPVVASKRDGPSADQGRFFSVMAQSVSRGRFSLPP</sequence>
<protein>
    <submittedName>
        <fullName evidence="6">Elongator complex protein 4</fullName>
    </submittedName>
</protein>
<dbReference type="OrthoDB" id="289162at2759"/>
<dbReference type="PANTHER" id="PTHR12896">
    <property type="entry name" value="PAX6 NEIGHBOR PROTEIN PAXNEB"/>
    <property type="match status" value="1"/>
</dbReference>
<proteinExistence type="predicted"/>
<evidence type="ECO:0000313" key="7">
    <source>
        <dbReference type="Proteomes" id="UP000236161"/>
    </source>
</evidence>
<evidence type="ECO:0000256" key="5">
    <source>
        <dbReference type="ARBA" id="ARBA00023242"/>
    </source>
</evidence>
<reference evidence="6 7" key="1">
    <citation type="journal article" date="2017" name="Nature">
        <title>The Apostasia genome and the evolution of orchids.</title>
        <authorList>
            <person name="Zhang G.Q."/>
            <person name="Liu K.W."/>
            <person name="Li Z."/>
            <person name="Lohaus R."/>
            <person name="Hsiao Y.Y."/>
            <person name="Niu S.C."/>
            <person name="Wang J.Y."/>
            <person name="Lin Y.C."/>
            <person name="Xu Q."/>
            <person name="Chen L.J."/>
            <person name="Yoshida K."/>
            <person name="Fujiwara S."/>
            <person name="Wang Z.W."/>
            <person name="Zhang Y.Q."/>
            <person name="Mitsuda N."/>
            <person name="Wang M."/>
            <person name="Liu G.H."/>
            <person name="Pecoraro L."/>
            <person name="Huang H.X."/>
            <person name="Xiao X.J."/>
            <person name="Lin M."/>
            <person name="Wu X.Y."/>
            <person name="Wu W.L."/>
            <person name="Chen Y.Y."/>
            <person name="Chang S.B."/>
            <person name="Sakamoto S."/>
            <person name="Ohme-Takagi M."/>
            <person name="Yagi M."/>
            <person name="Zeng S.J."/>
            <person name="Shen C.Y."/>
            <person name="Yeh C.M."/>
            <person name="Luo Y.B."/>
            <person name="Tsai W.C."/>
            <person name="Van de Peer Y."/>
            <person name="Liu Z.J."/>
        </authorList>
    </citation>
    <scope>NUCLEOTIDE SEQUENCE [LARGE SCALE GENOMIC DNA]</scope>
    <source>
        <strain evidence="7">cv. Shenzhen</strain>
        <tissue evidence="6">Stem</tissue>
    </source>
</reference>
<keyword evidence="3" id="KW-0963">Cytoplasm</keyword>
<dbReference type="InterPro" id="IPR008728">
    <property type="entry name" value="Elongator_complex_protein_4"/>
</dbReference>
<gene>
    <name evidence="6" type="primary">ELP4</name>
    <name evidence="6" type="ORF">AXF42_Ash000794</name>
</gene>
<evidence type="ECO:0000313" key="6">
    <source>
        <dbReference type="EMBL" id="PKA58701.1"/>
    </source>
</evidence>
<dbReference type="GO" id="GO:0033588">
    <property type="term" value="C:elongator holoenzyme complex"/>
    <property type="evidence" value="ECO:0007669"/>
    <property type="project" value="InterPro"/>
</dbReference>
<dbReference type="STRING" id="1088818.A0A2I0AT22"/>
<dbReference type="Proteomes" id="UP000236161">
    <property type="component" value="Unassembled WGS sequence"/>
</dbReference>
<evidence type="ECO:0000256" key="4">
    <source>
        <dbReference type="ARBA" id="ARBA00022694"/>
    </source>
</evidence>
<keyword evidence="7" id="KW-1185">Reference proteome</keyword>
<dbReference type="GO" id="GO:0008023">
    <property type="term" value="C:transcription elongation factor complex"/>
    <property type="evidence" value="ECO:0007669"/>
    <property type="project" value="TreeGrafter"/>
</dbReference>
<dbReference type="GO" id="GO:0002098">
    <property type="term" value="P:tRNA wobble uridine modification"/>
    <property type="evidence" value="ECO:0007669"/>
    <property type="project" value="InterPro"/>
</dbReference>
<comment type="subcellular location">
    <subcellularLocation>
        <location evidence="2">Cytoplasm</location>
    </subcellularLocation>
    <subcellularLocation>
        <location evidence="1">Nucleus</location>
    </subcellularLocation>
</comment>
<evidence type="ECO:0000256" key="3">
    <source>
        <dbReference type="ARBA" id="ARBA00022490"/>
    </source>
</evidence>
<name>A0A2I0AT22_9ASPA</name>
<keyword evidence="5" id="KW-0539">Nucleus</keyword>
<dbReference type="GO" id="GO:0005737">
    <property type="term" value="C:cytoplasm"/>
    <property type="evidence" value="ECO:0007669"/>
    <property type="project" value="UniProtKB-SubCell"/>
</dbReference>
<dbReference type="AlphaFoldDB" id="A0A2I0AT22"/>
<dbReference type="PANTHER" id="PTHR12896:SF1">
    <property type="entry name" value="ELONGATOR COMPLEX PROTEIN 4"/>
    <property type="match status" value="1"/>
</dbReference>
<dbReference type="Pfam" id="PF05625">
    <property type="entry name" value="PAXNEB"/>
    <property type="match status" value="1"/>
</dbReference>
<evidence type="ECO:0000256" key="1">
    <source>
        <dbReference type="ARBA" id="ARBA00004123"/>
    </source>
</evidence>
<accession>A0A2I0AT22</accession>
<organism evidence="6 7">
    <name type="scientific">Apostasia shenzhenica</name>
    <dbReference type="NCBI Taxonomy" id="1088818"/>
    <lineage>
        <taxon>Eukaryota</taxon>
        <taxon>Viridiplantae</taxon>
        <taxon>Streptophyta</taxon>
        <taxon>Embryophyta</taxon>
        <taxon>Tracheophyta</taxon>
        <taxon>Spermatophyta</taxon>
        <taxon>Magnoliopsida</taxon>
        <taxon>Liliopsida</taxon>
        <taxon>Asparagales</taxon>
        <taxon>Orchidaceae</taxon>
        <taxon>Apostasioideae</taxon>
        <taxon>Apostasia</taxon>
    </lineage>
</organism>
<evidence type="ECO:0000256" key="2">
    <source>
        <dbReference type="ARBA" id="ARBA00004496"/>
    </source>
</evidence>
<keyword evidence="4" id="KW-0819">tRNA processing</keyword>